<dbReference type="SMART" id="SM00028">
    <property type="entry name" value="TPR"/>
    <property type="match status" value="3"/>
</dbReference>
<reference evidence="9 10" key="1">
    <citation type="journal article" date="2017" name="Mol. Plant">
        <title>The Genome of Medicinal Plant Macleaya cordata Provides New Insights into Benzylisoquinoline Alkaloids Metabolism.</title>
        <authorList>
            <person name="Liu X."/>
            <person name="Liu Y."/>
            <person name="Huang P."/>
            <person name="Ma Y."/>
            <person name="Qing Z."/>
            <person name="Tang Q."/>
            <person name="Cao H."/>
            <person name="Cheng P."/>
            <person name="Zheng Y."/>
            <person name="Yuan Z."/>
            <person name="Zhou Y."/>
            <person name="Liu J."/>
            <person name="Tang Z."/>
            <person name="Zhuo Y."/>
            <person name="Zhang Y."/>
            <person name="Yu L."/>
            <person name="Huang J."/>
            <person name="Yang P."/>
            <person name="Peng Q."/>
            <person name="Zhang J."/>
            <person name="Jiang W."/>
            <person name="Zhang Z."/>
            <person name="Lin K."/>
            <person name="Ro D.K."/>
            <person name="Chen X."/>
            <person name="Xiong X."/>
            <person name="Shang Y."/>
            <person name="Huang S."/>
            <person name="Zeng J."/>
        </authorList>
    </citation>
    <scope>NUCLEOTIDE SEQUENCE [LARGE SCALE GENOMIC DNA]</scope>
    <source>
        <strain evidence="10">cv. BLH2017</strain>
        <tissue evidence="9">Root</tissue>
    </source>
</reference>
<evidence type="ECO:0000259" key="8">
    <source>
        <dbReference type="PROSITE" id="PS50059"/>
    </source>
</evidence>
<dbReference type="Gene3D" id="1.25.40.10">
    <property type="entry name" value="Tetratricopeptide repeat domain"/>
    <property type="match status" value="1"/>
</dbReference>
<dbReference type="OrthoDB" id="433738at2759"/>
<evidence type="ECO:0000313" key="10">
    <source>
        <dbReference type="Proteomes" id="UP000195402"/>
    </source>
</evidence>
<evidence type="ECO:0000313" key="9">
    <source>
        <dbReference type="EMBL" id="OVA20352.1"/>
    </source>
</evidence>
<dbReference type="Proteomes" id="UP000195402">
    <property type="component" value="Unassembled WGS sequence"/>
</dbReference>
<feature type="domain" description="PPIase FKBP-type" evidence="8">
    <location>
        <begin position="55"/>
        <end position="143"/>
    </location>
</feature>
<keyword evidence="4" id="KW-0802">TPR repeat</keyword>
<dbReference type="Pfam" id="PF00254">
    <property type="entry name" value="FKBP_C"/>
    <property type="match status" value="3"/>
</dbReference>
<dbReference type="PANTHER" id="PTHR46512:SF9">
    <property type="entry name" value="PEPTIDYLPROLYL ISOMERASE"/>
    <property type="match status" value="1"/>
</dbReference>
<keyword evidence="3" id="KW-0677">Repeat</keyword>
<name>A0A200RCA8_MACCD</name>
<evidence type="ECO:0000256" key="7">
    <source>
        <dbReference type="PROSITE-ProRule" id="PRU00277"/>
    </source>
</evidence>
<protein>
    <recommendedName>
        <fullName evidence="2 7">peptidylprolyl isomerase</fullName>
        <ecNumber evidence="2 7">5.2.1.8</ecNumber>
    </recommendedName>
</protein>
<keyword evidence="5 7" id="KW-0697">Rotamase</keyword>
<dbReference type="GO" id="GO:0003755">
    <property type="term" value="F:peptidyl-prolyl cis-trans isomerase activity"/>
    <property type="evidence" value="ECO:0007669"/>
    <property type="project" value="UniProtKB-KW"/>
</dbReference>
<dbReference type="FunFam" id="3.10.50.40:FF:000017">
    <property type="entry name" value="Peptidylprolyl isomerase"/>
    <property type="match status" value="1"/>
</dbReference>
<dbReference type="EMBL" id="MVGT01000143">
    <property type="protein sequence ID" value="OVA20352.1"/>
    <property type="molecule type" value="Genomic_DNA"/>
</dbReference>
<proteinExistence type="predicted"/>
<evidence type="ECO:0000256" key="1">
    <source>
        <dbReference type="ARBA" id="ARBA00000971"/>
    </source>
</evidence>
<evidence type="ECO:0000256" key="5">
    <source>
        <dbReference type="ARBA" id="ARBA00023110"/>
    </source>
</evidence>
<dbReference type="InterPro" id="IPR001179">
    <property type="entry name" value="PPIase_FKBP_dom"/>
</dbReference>
<dbReference type="InterPro" id="IPR011990">
    <property type="entry name" value="TPR-like_helical_dom_sf"/>
</dbReference>
<dbReference type="OMA" id="IINHEYG"/>
<evidence type="ECO:0000256" key="6">
    <source>
        <dbReference type="ARBA" id="ARBA00023235"/>
    </source>
</evidence>
<keyword evidence="6 7" id="KW-0413">Isomerase</keyword>
<dbReference type="InterPro" id="IPR050754">
    <property type="entry name" value="FKBP4/5/8-like"/>
</dbReference>
<gene>
    <name evidence="9" type="ORF">BVC80_157g169</name>
</gene>
<dbReference type="EC" id="5.2.1.8" evidence="2 7"/>
<dbReference type="AlphaFoldDB" id="A0A200RCA8"/>
<dbReference type="InterPro" id="IPR046357">
    <property type="entry name" value="PPIase_dom_sf"/>
</dbReference>
<feature type="domain" description="PPIase FKBP-type" evidence="8">
    <location>
        <begin position="171"/>
        <end position="262"/>
    </location>
</feature>
<dbReference type="SUPFAM" id="SSF54534">
    <property type="entry name" value="FKBP-like"/>
    <property type="match status" value="3"/>
</dbReference>
<organism evidence="9 10">
    <name type="scientific">Macleaya cordata</name>
    <name type="common">Five-seeded plume-poppy</name>
    <name type="synonym">Bocconia cordata</name>
    <dbReference type="NCBI Taxonomy" id="56857"/>
    <lineage>
        <taxon>Eukaryota</taxon>
        <taxon>Viridiplantae</taxon>
        <taxon>Streptophyta</taxon>
        <taxon>Embryophyta</taxon>
        <taxon>Tracheophyta</taxon>
        <taxon>Spermatophyta</taxon>
        <taxon>Magnoliopsida</taxon>
        <taxon>Ranunculales</taxon>
        <taxon>Papaveraceae</taxon>
        <taxon>Papaveroideae</taxon>
        <taxon>Macleaya</taxon>
    </lineage>
</organism>
<evidence type="ECO:0000256" key="3">
    <source>
        <dbReference type="ARBA" id="ARBA00022737"/>
    </source>
</evidence>
<feature type="domain" description="PPIase FKBP-type" evidence="8">
    <location>
        <begin position="290"/>
        <end position="382"/>
    </location>
</feature>
<dbReference type="SUPFAM" id="SSF48452">
    <property type="entry name" value="TPR-like"/>
    <property type="match status" value="1"/>
</dbReference>
<accession>A0A200RCA8</accession>
<dbReference type="InterPro" id="IPR019734">
    <property type="entry name" value="TPR_rpt"/>
</dbReference>
<comment type="catalytic activity">
    <reaction evidence="1 7">
        <text>[protein]-peptidylproline (omega=180) = [protein]-peptidylproline (omega=0)</text>
        <dbReference type="Rhea" id="RHEA:16237"/>
        <dbReference type="Rhea" id="RHEA-COMP:10747"/>
        <dbReference type="Rhea" id="RHEA-COMP:10748"/>
        <dbReference type="ChEBI" id="CHEBI:83833"/>
        <dbReference type="ChEBI" id="CHEBI:83834"/>
        <dbReference type="EC" id="5.2.1.8"/>
    </reaction>
</comment>
<dbReference type="Gene3D" id="3.10.50.40">
    <property type="match status" value="3"/>
</dbReference>
<dbReference type="PANTHER" id="PTHR46512">
    <property type="entry name" value="PEPTIDYLPROLYL ISOMERASE"/>
    <property type="match status" value="1"/>
</dbReference>
<dbReference type="FunFam" id="1.25.40.10:FF:000008">
    <property type="entry name" value="Peptidylprolyl isomerase"/>
    <property type="match status" value="1"/>
</dbReference>
<dbReference type="PROSITE" id="PS50059">
    <property type="entry name" value="FKBP_PPIASE"/>
    <property type="match status" value="3"/>
</dbReference>
<keyword evidence="10" id="KW-1185">Reference proteome</keyword>
<sequence length="549" mass="61756">MEDIDEGIVPPKSMEEEEFRPYFPHKIEEEGVLTKFGLKKKLVKVGEGWEAPEQGDEITVNYTATVLGGVQFASSADKGEPLVVAIGKENILKGCKEGIITMRKGEISIFTVPPELTQGIQNLYPDIPLDATLQFEVELLFWFKVVDVCNDGGILKKILYRSEVFERAEKKDEVTVKYEVKLEDGRVVAKSPEDGVEFLVNDGHLCPAIAKAVVTMRKEEKVILRAEPQYAFGNIGRPAQDGLSAVPPNAVVNISLELVSYKLLEYITDDMLVIKKITTPGVGFEKPNSGTTAQIKYIAKLSDGTIFDKKGYDGEDPLEFKVDEEQIIEGLDMAVATMKRGEFAQVIINHEYGFGETETKTKFAVVPARSILYYDVEVVGFTKVTESWDMEAAQKLEYAAKRKEQGNAYFKDGKYKRASLRYDMAAKYVEFDSTFTEEQKKAGNFFKVSCNLNNASCKLKLKEFREAATLCSKVLKLEPSNIKALFRRAQAYMETTDLDLAELDLKKALVIDADNGEVKQQLQRLKNLKSYYDKKDSTLYANMMKKMKV</sequence>
<evidence type="ECO:0000256" key="2">
    <source>
        <dbReference type="ARBA" id="ARBA00013194"/>
    </source>
</evidence>
<dbReference type="STRING" id="56857.A0A200RCA8"/>
<evidence type="ECO:0000256" key="4">
    <source>
        <dbReference type="ARBA" id="ARBA00022803"/>
    </source>
</evidence>
<comment type="caution">
    <text evidence="9">The sequence shown here is derived from an EMBL/GenBank/DDBJ whole genome shotgun (WGS) entry which is preliminary data.</text>
</comment>
<dbReference type="InParanoid" id="A0A200RCA8"/>